<dbReference type="Proteomes" id="UP001497644">
    <property type="component" value="Chromosome 1"/>
</dbReference>
<reference evidence="1 2" key="1">
    <citation type="submission" date="2024-04" db="EMBL/GenBank/DDBJ databases">
        <authorList>
            <consortium name="Molecular Ecology Group"/>
        </authorList>
    </citation>
    <scope>NUCLEOTIDE SEQUENCE [LARGE SCALE GENOMIC DNA]</scope>
</reference>
<evidence type="ECO:0000313" key="1">
    <source>
        <dbReference type="EMBL" id="CAL1674452.1"/>
    </source>
</evidence>
<sequence length="134" mass="15048">MSLLPRFSRTYGQYYRDKGRRFASPFGENIAGVFFGRDATNFRTTFHDARDRNGIGEKIARRSGDIGRTARSSSTAYARGGREQGVHLLETCSLYPLLIERSALGFTGVDWTHQQPLTVAPSRETLTSHPTLYT</sequence>
<name>A0AAV2N3Q1_9HYME</name>
<evidence type="ECO:0000313" key="2">
    <source>
        <dbReference type="Proteomes" id="UP001497644"/>
    </source>
</evidence>
<organism evidence="1 2">
    <name type="scientific">Lasius platythorax</name>
    <dbReference type="NCBI Taxonomy" id="488582"/>
    <lineage>
        <taxon>Eukaryota</taxon>
        <taxon>Metazoa</taxon>
        <taxon>Ecdysozoa</taxon>
        <taxon>Arthropoda</taxon>
        <taxon>Hexapoda</taxon>
        <taxon>Insecta</taxon>
        <taxon>Pterygota</taxon>
        <taxon>Neoptera</taxon>
        <taxon>Endopterygota</taxon>
        <taxon>Hymenoptera</taxon>
        <taxon>Apocrita</taxon>
        <taxon>Aculeata</taxon>
        <taxon>Formicoidea</taxon>
        <taxon>Formicidae</taxon>
        <taxon>Formicinae</taxon>
        <taxon>Lasius</taxon>
        <taxon>Lasius</taxon>
    </lineage>
</organism>
<proteinExistence type="predicted"/>
<gene>
    <name evidence="1" type="ORF">LPLAT_LOCUS1120</name>
</gene>
<accession>A0AAV2N3Q1</accession>
<dbReference type="EMBL" id="OZ034824">
    <property type="protein sequence ID" value="CAL1674452.1"/>
    <property type="molecule type" value="Genomic_DNA"/>
</dbReference>
<dbReference type="AlphaFoldDB" id="A0AAV2N3Q1"/>
<keyword evidence="2" id="KW-1185">Reference proteome</keyword>
<protein>
    <submittedName>
        <fullName evidence="1">Uncharacterized protein</fullName>
    </submittedName>
</protein>